<sequence length="525" mass="56324">MEFVDPALLHQIQQDVVDDYLAAIEAGRRPGMKTIRNRADEIISTRDPNAVRARKKDAGRDRGASISPGRDGMSTLHALLHADEAAVLAEALEQKVAADRATDNDAAPAHAAAETEPADNTATNGPDTDTGAGAGPGPADAPYSLAQRRADALMSLICGDTTTPARADSGATDSGDTTNPASPGTSRGSGTPDTSGSGEPASGGVMLRPKITVIAPTGANASRWADHTGVEFARTGEAALQSLLDMLACSDGASLHRIDPTPGATDDRDAALRYRPTTALAHRIRLRDGTCRHPGCTVPADACDLDHVVPFNHADPTQGGQTVEANMACLCRRHHRFKTFNDWHYQLDPDGTLIITTDQGHVMVTHPDGPLATYRREQARAETAAWDRQQRRNPDPGRATATGGHTPAARATKSSWARRDARKHTHRDTQRSHNAANRQAAHQDAAARANHQAGDTARAKALARAGATFRPITVAIEPRTIIDLPAHRHSRWWNRNHHRYHPPGNSDLENRLKTIIDNLTDPPPF</sequence>
<evidence type="ECO:0000313" key="3">
    <source>
        <dbReference type="Proteomes" id="UP001595836"/>
    </source>
</evidence>
<reference evidence="3" key="1">
    <citation type="journal article" date="2019" name="Int. J. Syst. Evol. Microbiol.">
        <title>The Global Catalogue of Microorganisms (GCM) 10K type strain sequencing project: providing services to taxonomists for standard genome sequencing and annotation.</title>
        <authorList>
            <consortium name="The Broad Institute Genomics Platform"/>
            <consortium name="The Broad Institute Genome Sequencing Center for Infectious Disease"/>
            <person name="Wu L."/>
            <person name="Ma J."/>
        </authorList>
    </citation>
    <scope>NUCLEOTIDE SEQUENCE [LARGE SCALE GENOMIC DNA]</scope>
    <source>
        <strain evidence="3">JCM 11882</strain>
    </source>
</reference>
<name>A0ABV9PJT5_9ACTN</name>
<evidence type="ECO:0000313" key="2">
    <source>
        <dbReference type="EMBL" id="MFC4753392.1"/>
    </source>
</evidence>
<comment type="caution">
    <text evidence="2">The sequence shown here is derived from an EMBL/GenBank/DDBJ whole genome shotgun (WGS) entry which is preliminary data.</text>
</comment>
<feature type="compositionally biased region" description="Polar residues" evidence="1">
    <location>
        <begin position="171"/>
        <end position="197"/>
    </location>
</feature>
<organism evidence="2 3">
    <name type="scientific">Dietzia aurantiaca</name>
    <dbReference type="NCBI Taxonomy" id="983873"/>
    <lineage>
        <taxon>Bacteria</taxon>
        <taxon>Bacillati</taxon>
        <taxon>Actinomycetota</taxon>
        <taxon>Actinomycetes</taxon>
        <taxon>Mycobacteriales</taxon>
        <taxon>Dietziaceae</taxon>
        <taxon>Dietzia</taxon>
    </lineage>
</organism>
<dbReference type="Gene3D" id="1.10.30.50">
    <property type="match status" value="1"/>
</dbReference>
<dbReference type="Proteomes" id="UP001595836">
    <property type="component" value="Unassembled WGS sequence"/>
</dbReference>
<dbReference type="CDD" id="cd00085">
    <property type="entry name" value="HNHc"/>
    <property type="match status" value="1"/>
</dbReference>
<evidence type="ECO:0000256" key="1">
    <source>
        <dbReference type="SAM" id="MobiDB-lite"/>
    </source>
</evidence>
<proteinExistence type="predicted"/>
<feature type="region of interest" description="Disordered" evidence="1">
    <location>
        <begin position="99"/>
        <end position="143"/>
    </location>
</feature>
<dbReference type="RefSeq" id="WP_344990198.1">
    <property type="nucleotide sequence ID" value="NZ_BAABCD010000008.1"/>
</dbReference>
<gene>
    <name evidence="2" type="ORF">ACFO7U_01190</name>
</gene>
<protein>
    <submittedName>
        <fullName evidence="2">DUF222 domain-containing protein</fullName>
    </submittedName>
</protein>
<feature type="region of interest" description="Disordered" evidence="1">
    <location>
        <begin position="377"/>
        <end position="455"/>
    </location>
</feature>
<feature type="region of interest" description="Disordered" evidence="1">
    <location>
        <begin position="49"/>
        <end position="71"/>
    </location>
</feature>
<accession>A0ABV9PJT5</accession>
<keyword evidence="3" id="KW-1185">Reference proteome</keyword>
<dbReference type="InterPro" id="IPR003615">
    <property type="entry name" value="HNH_nuc"/>
</dbReference>
<feature type="compositionally biased region" description="Low complexity" evidence="1">
    <location>
        <begin position="432"/>
        <end position="455"/>
    </location>
</feature>
<feature type="region of interest" description="Disordered" evidence="1">
    <location>
        <begin position="161"/>
        <end position="206"/>
    </location>
</feature>
<feature type="compositionally biased region" description="Low complexity" evidence="1">
    <location>
        <begin position="104"/>
        <end position="142"/>
    </location>
</feature>
<dbReference type="EMBL" id="JBHSHP010000005">
    <property type="protein sequence ID" value="MFC4753392.1"/>
    <property type="molecule type" value="Genomic_DNA"/>
</dbReference>